<dbReference type="InterPro" id="IPR001881">
    <property type="entry name" value="EGF-like_Ca-bd_dom"/>
</dbReference>
<keyword evidence="5" id="KW-0325">Glycoprotein</keyword>
<feature type="disulfide bond" evidence="6">
    <location>
        <begin position="380"/>
        <end position="389"/>
    </location>
</feature>
<dbReference type="PANTHER" id="PTHR24049:SF22">
    <property type="entry name" value="DROSOPHILA CRUMBS HOMOLOG"/>
    <property type="match status" value="1"/>
</dbReference>
<accession>A0A819EJX2</accession>
<dbReference type="AlphaFoldDB" id="A0A819EJX2"/>
<dbReference type="Pfam" id="PF12661">
    <property type="entry name" value="hEGF"/>
    <property type="match status" value="2"/>
</dbReference>
<dbReference type="GO" id="GO:0005886">
    <property type="term" value="C:plasma membrane"/>
    <property type="evidence" value="ECO:0007669"/>
    <property type="project" value="TreeGrafter"/>
</dbReference>
<comment type="caution">
    <text evidence="10">The sequence shown here is derived from an EMBL/GenBank/DDBJ whole genome shotgun (WGS) entry which is preliminary data.</text>
</comment>
<dbReference type="EMBL" id="CAJNOE010000369">
    <property type="protein sequence ID" value="CAF1178409.1"/>
    <property type="molecule type" value="Genomic_DNA"/>
</dbReference>
<protein>
    <recommendedName>
        <fullName evidence="8">EGF-like domain-containing protein</fullName>
    </recommendedName>
</protein>
<feature type="domain" description="EGF-like" evidence="8">
    <location>
        <begin position="233"/>
        <end position="269"/>
    </location>
</feature>
<feature type="disulfide bond" evidence="6">
    <location>
        <begin position="185"/>
        <end position="194"/>
    </location>
</feature>
<feature type="domain" description="EGF-like" evidence="8">
    <location>
        <begin position="155"/>
        <end position="195"/>
    </location>
</feature>
<feature type="chain" id="PRO_5036235061" description="EGF-like domain-containing protein" evidence="7">
    <location>
        <begin position="20"/>
        <end position="486"/>
    </location>
</feature>
<feature type="disulfide bond" evidence="6">
    <location>
        <begin position="56"/>
        <end position="65"/>
    </location>
</feature>
<dbReference type="InterPro" id="IPR013032">
    <property type="entry name" value="EGF-like_CS"/>
</dbReference>
<name>A0A819EJX2_9BILA</name>
<feature type="disulfide bond" evidence="6">
    <location>
        <begin position="97"/>
        <end position="106"/>
    </location>
</feature>
<feature type="disulfide bond" evidence="6">
    <location>
        <begin position="37"/>
        <end position="54"/>
    </location>
</feature>
<dbReference type="SMART" id="SM00179">
    <property type="entry name" value="EGF_CA"/>
    <property type="match status" value="6"/>
</dbReference>
<evidence type="ECO:0000256" key="2">
    <source>
        <dbReference type="ARBA" id="ARBA00022729"/>
    </source>
</evidence>
<feature type="domain" description="EGF-like" evidence="8">
    <location>
        <begin position="28"/>
        <end position="66"/>
    </location>
</feature>
<evidence type="ECO:0000259" key="8">
    <source>
        <dbReference type="PROSITE" id="PS50026"/>
    </source>
</evidence>
<dbReference type="PANTHER" id="PTHR24049">
    <property type="entry name" value="CRUMBS FAMILY MEMBER"/>
    <property type="match status" value="1"/>
</dbReference>
<dbReference type="PROSITE" id="PS00022">
    <property type="entry name" value="EGF_1"/>
    <property type="match status" value="7"/>
</dbReference>
<feature type="domain" description="EGF-like" evidence="8">
    <location>
        <begin position="298"/>
        <end position="334"/>
    </location>
</feature>
<evidence type="ECO:0000256" key="1">
    <source>
        <dbReference type="ARBA" id="ARBA00022536"/>
    </source>
</evidence>
<organism evidence="10 11">
    <name type="scientific">Adineta steineri</name>
    <dbReference type="NCBI Taxonomy" id="433720"/>
    <lineage>
        <taxon>Eukaryota</taxon>
        <taxon>Metazoa</taxon>
        <taxon>Spiralia</taxon>
        <taxon>Gnathifera</taxon>
        <taxon>Rotifera</taxon>
        <taxon>Eurotatoria</taxon>
        <taxon>Bdelloidea</taxon>
        <taxon>Adinetida</taxon>
        <taxon>Adinetidae</taxon>
        <taxon>Adineta</taxon>
    </lineage>
</organism>
<gene>
    <name evidence="9" type="ORF">IZO911_LOCUS27315</name>
    <name evidence="10" type="ORF">KXQ929_LOCUS20179</name>
</gene>
<reference evidence="10" key="1">
    <citation type="submission" date="2021-02" db="EMBL/GenBank/DDBJ databases">
        <authorList>
            <person name="Nowell W R."/>
        </authorList>
    </citation>
    <scope>NUCLEOTIDE SEQUENCE</scope>
</reference>
<feature type="disulfide bond" evidence="6">
    <location>
        <begin position="75"/>
        <end position="85"/>
    </location>
</feature>
<evidence type="ECO:0000256" key="7">
    <source>
        <dbReference type="SAM" id="SignalP"/>
    </source>
</evidence>
<keyword evidence="2 7" id="KW-0732">Signal</keyword>
<feature type="disulfide bond" evidence="6">
    <location>
        <begin position="32"/>
        <end position="42"/>
    </location>
</feature>
<dbReference type="GO" id="GO:0045197">
    <property type="term" value="P:establishment or maintenance of epithelial cell apical/basal polarity"/>
    <property type="evidence" value="ECO:0007669"/>
    <property type="project" value="TreeGrafter"/>
</dbReference>
<dbReference type="GO" id="GO:0007157">
    <property type="term" value="P:heterophilic cell-cell adhesion via plasma membrane cell adhesion molecules"/>
    <property type="evidence" value="ECO:0007669"/>
    <property type="project" value="TreeGrafter"/>
</dbReference>
<feature type="domain" description="EGF-like" evidence="8">
    <location>
        <begin position="71"/>
        <end position="107"/>
    </location>
</feature>
<evidence type="ECO:0000313" key="10">
    <source>
        <dbReference type="EMBL" id="CAF3852448.1"/>
    </source>
</evidence>
<feature type="disulfide bond" evidence="6">
    <location>
        <begin position="259"/>
        <end position="268"/>
    </location>
</feature>
<dbReference type="SUPFAM" id="SSF57196">
    <property type="entry name" value="EGF/Laminin"/>
    <property type="match status" value="7"/>
</dbReference>
<dbReference type="SMART" id="SM00181">
    <property type="entry name" value="EGF"/>
    <property type="match status" value="9"/>
</dbReference>
<dbReference type="CDD" id="cd00054">
    <property type="entry name" value="EGF_CA"/>
    <property type="match status" value="1"/>
</dbReference>
<feature type="disulfide bond" evidence="6">
    <location>
        <begin position="324"/>
        <end position="333"/>
    </location>
</feature>
<dbReference type="Proteomes" id="UP000663860">
    <property type="component" value="Unassembled WGS sequence"/>
</dbReference>
<keyword evidence="3" id="KW-0677">Repeat</keyword>
<dbReference type="InterPro" id="IPR051022">
    <property type="entry name" value="Notch_Cell-Fate_Det"/>
</dbReference>
<feature type="disulfide bond" evidence="6">
    <location>
        <begin position="141"/>
        <end position="150"/>
    </location>
</feature>
<evidence type="ECO:0000313" key="11">
    <source>
        <dbReference type="Proteomes" id="UP000663868"/>
    </source>
</evidence>
<feature type="domain" description="EGF-like" evidence="8">
    <location>
        <begin position="112"/>
        <end position="151"/>
    </location>
</feature>
<evidence type="ECO:0000256" key="5">
    <source>
        <dbReference type="ARBA" id="ARBA00023180"/>
    </source>
</evidence>
<proteinExistence type="predicted"/>
<dbReference type="PROSITE" id="PS00010">
    <property type="entry name" value="ASX_HYDROXYL"/>
    <property type="match status" value="1"/>
</dbReference>
<keyword evidence="1 6" id="KW-0245">EGF-like domain</keyword>
<dbReference type="PROSITE" id="PS50026">
    <property type="entry name" value="EGF_3"/>
    <property type="match status" value="8"/>
</dbReference>
<dbReference type="InterPro" id="IPR000152">
    <property type="entry name" value="EGF-type_Asp/Asn_hydroxyl_site"/>
</dbReference>
<dbReference type="GO" id="GO:0032991">
    <property type="term" value="C:protein-containing complex"/>
    <property type="evidence" value="ECO:0007669"/>
    <property type="project" value="TreeGrafter"/>
</dbReference>
<dbReference type="Pfam" id="PF00008">
    <property type="entry name" value="EGF"/>
    <property type="match status" value="2"/>
</dbReference>
<dbReference type="Gene3D" id="2.10.25.10">
    <property type="entry name" value="Laminin"/>
    <property type="match status" value="8"/>
</dbReference>
<sequence>MMLTIQWILVVLSFVHIHAADECGAPADFVMCDYIQCANGRCVDDKASSECFKCECSAGYTGQLCEIAVDLANLCNPGCQNGGQCQQTASNTHICVCPPDYTGSRCETSILATHPCITMPTTVCQNGATCTKHDADYLCNCAAGWSGRNCQIQDTIATCNPSPCGAHGTCLQAVLPNGPIIICNCEAQWTGKFCDVNLAATTTTTTMTTATMTTATMTTPLFTTATVSTLVPITGSCTPTSCQNGGTCHSFGTQFICVCTGQWSGPVCNVQNFITPTMTTMTTTSTTSTTTISTLVPITGSCTASLCQNGGTCHSLGAQYICICNSQWSGPICNVPNSINTTMTTTTTTTAAPGTDACSPNPCLNAGACYKHGNGFVCVCASQFTGPTCAAVKTTTPAVPTLSPTKTCANAPCQNGGTCYNTGNSYFCYCGSGSKYTGNNCEIPTAIIATNCPLNCSPGQCISTGNSLSPHACMCNGAITPNKCSK</sequence>
<evidence type="ECO:0000313" key="9">
    <source>
        <dbReference type="EMBL" id="CAF1178409.1"/>
    </source>
</evidence>
<dbReference type="Proteomes" id="UP000663868">
    <property type="component" value="Unassembled WGS sequence"/>
</dbReference>
<dbReference type="PROSITE" id="PS01186">
    <property type="entry name" value="EGF_2"/>
    <property type="match status" value="2"/>
</dbReference>
<evidence type="ECO:0000256" key="6">
    <source>
        <dbReference type="PROSITE-ProRule" id="PRU00076"/>
    </source>
</evidence>
<evidence type="ECO:0000256" key="4">
    <source>
        <dbReference type="ARBA" id="ARBA00023157"/>
    </source>
</evidence>
<feature type="signal peptide" evidence="7">
    <location>
        <begin position="1"/>
        <end position="19"/>
    </location>
</feature>
<comment type="caution">
    <text evidence="6">Lacks conserved residue(s) required for the propagation of feature annotation.</text>
</comment>
<feature type="domain" description="EGF-like" evidence="8">
    <location>
        <begin position="354"/>
        <end position="390"/>
    </location>
</feature>
<keyword evidence="4 6" id="KW-1015">Disulfide bond</keyword>
<dbReference type="GO" id="GO:0005509">
    <property type="term" value="F:calcium ion binding"/>
    <property type="evidence" value="ECO:0007669"/>
    <property type="project" value="InterPro"/>
</dbReference>
<dbReference type="InterPro" id="IPR000742">
    <property type="entry name" value="EGF"/>
</dbReference>
<dbReference type="FunFam" id="2.10.25.10:FF:000173">
    <property type="entry name" value="Neurogenic locus notch protein 2"/>
    <property type="match status" value="1"/>
</dbReference>
<feature type="domain" description="EGF-like" evidence="8">
    <location>
        <begin position="404"/>
        <end position="442"/>
    </location>
</feature>
<evidence type="ECO:0000256" key="3">
    <source>
        <dbReference type="ARBA" id="ARBA00022737"/>
    </source>
</evidence>
<dbReference type="EMBL" id="CAJOBB010001405">
    <property type="protein sequence ID" value="CAF3852448.1"/>
    <property type="molecule type" value="Genomic_DNA"/>
</dbReference>